<dbReference type="PANTHER" id="PTHR14324:SF3">
    <property type="entry name" value="CONDENSIN-2 COMPLEX SUBUNIT H2"/>
    <property type="match status" value="1"/>
</dbReference>
<dbReference type="Pfam" id="PF06278">
    <property type="entry name" value="CNDH2_N"/>
    <property type="match status" value="1"/>
</dbReference>
<feature type="region of interest" description="Disordered" evidence="5">
    <location>
        <begin position="429"/>
        <end position="450"/>
    </location>
</feature>
<feature type="coiled-coil region" evidence="4">
    <location>
        <begin position="107"/>
        <end position="141"/>
    </location>
</feature>
<dbReference type="GO" id="GO:0051306">
    <property type="term" value="P:mitotic sister chromatid separation"/>
    <property type="evidence" value="ECO:0007669"/>
    <property type="project" value="TreeGrafter"/>
</dbReference>
<dbReference type="GO" id="GO:0000796">
    <property type="term" value="C:condensin complex"/>
    <property type="evidence" value="ECO:0007669"/>
    <property type="project" value="TreeGrafter"/>
</dbReference>
<evidence type="ECO:0000259" key="7">
    <source>
        <dbReference type="Pfam" id="PF16858"/>
    </source>
</evidence>
<feature type="compositionally biased region" description="Polar residues" evidence="5">
    <location>
        <begin position="429"/>
        <end position="448"/>
    </location>
</feature>
<dbReference type="AlphaFoldDB" id="A0A8J6GZS9"/>
<keyword evidence="3" id="KW-0539">Nucleus</keyword>
<dbReference type="PANTHER" id="PTHR14324">
    <property type="entry name" value="CONDENSIN-2 COMPLEX SUBUNIT H2"/>
    <property type="match status" value="1"/>
</dbReference>
<dbReference type="GO" id="GO:0003682">
    <property type="term" value="F:chromatin binding"/>
    <property type="evidence" value="ECO:0007669"/>
    <property type="project" value="TreeGrafter"/>
</dbReference>
<evidence type="ECO:0000313" key="9">
    <source>
        <dbReference type="Proteomes" id="UP000719412"/>
    </source>
</evidence>
<protein>
    <recommendedName>
        <fullName evidence="10">Condensin-2 complex subunit H2</fullName>
    </recommendedName>
</protein>
<name>A0A8J6GZS9_TENMO</name>
<dbReference type="InterPro" id="IPR031737">
    <property type="entry name" value="CNDH2_C"/>
</dbReference>
<comment type="similarity">
    <text evidence="2">Belongs to the CND2 H2 (condensin-2 subunit 2) family.</text>
</comment>
<dbReference type="GO" id="GO:0005634">
    <property type="term" value="C:nucleus"/>
    <property type="evidence" value="ECO:0007669"/>
    <property type="project" value="UniProtKB-SubCell"/>
</dbReference>
<evidence type="ECO:0000313" key="8">
    <source>
        <dbReference type="EMBL" id="KAH0809155.1"/>
    </source>
</evidence>
<gene>
    <name evidence="8" type="ORF">GEV33_013635</name>
</gene>
<dbReference type="Pfam" id="PF16858">
    <property type="entry name" value="CNDH2_C"/>
    <property type="match status" value="1"/>
</dbReference>
<dbReference type="InterPro" id="IPR009378">
    <property type="entry name" value="H2_N"/>
</dbReference>
<dbReference type="EMBL" id="JABDTM020028302">
    <property type="protein sequence ID" value="KAH0809155.1"/>
    <property type="molecule type" value="Genomic_DNA"/>
</dbReference>
<reference evidence="8" key="2">
    <citation type="submission" date="2021-08" db="EMBL/GenBank/DDBJ databases">
        <authorList>
            <person name="Eriksson T."/>
        </authorList>
    </citation>
    <scope>NUCLEOTIDE SEQUENCE</scope>
    <source>
        <strain evidence="8">Stoneville</strain>
        <tissue evidence="8">Whole head</tissue>
    </source>
</reference>
<feature type="compositionally biased region" description="Acidic residues" evidence="5">
    <location>
        <begin position="541"/>
        <end position="557"/>
    </location>
</feature>
<feature type="region of interest" description="Disordered" evidence="5">
    <location>
        <begin position="534"/>
        <end position="557"/>
    </location>
</feature>
<organism evidence="8 9">
    <name type="scientific">Tenebrio molitor</name>
    <name type="common">Yellow mealworm beetle</name>
    <dbReference type="NCBI Taxonomy" id="7067"/>
    <lineage>
        <taxon>Eukaryota</taxon>
        <taxon>Metazoa</taxon>
        <taxon>Ecdysozoa</taxon>
        <taxon>Arthropoda</taxon>
        <taxon>Hexapoda</taxon>
        <taxon>Insecta</taxon>
        <taxon>Pterygota</taxon>
        <taxon>Neoptera</taxon>
        <taxon>Endopterygota</taxon>
        <taxon>Coleoptera</taxon>
        <taxon>Polyphaga</taxon>
        <taxon>Cucujiformia</taxon>
        <taxon>Tenebrionidae</taxon>
        <taxon>Tenebrio</taxon>
    </lineage>
</organism>
<proteinExistence type="inferred from homology"/>
<evidence type="ECO:0000259" key="6">
    <source>
        <dbReference type="Pfam" id="PF06278"/>
    </source>
</evidence>
<evidence type="ECO:0000256" key="4">
    <source>
        <dbReference type="SAM" id="Coils"/>
    </source>
</evidence>
<comment type="caution">
    <text evidence="8">The sequence shown here is derived from an EMBL/GenBank/DDBJ whole genome shotgun (WGS) entry which is preliminary data.</text>
</comment>
<keyword evidence="9" id="KW-1185">Reference proteome</keyword>
<feature type="domain" description="Condensin II complex subunit H2 N-terminal" evidence="6">
    <location>
        <begin position="47"/>
        <end position="133"/>
    </location>
</feature>
<feature type="domain" description="Condensin-2 complex subunit H2 C-terminal" evidence="7">
    <location>
        <begin position="629"/>
        <end position="744"/>
    </location>
</feature>
<dbReference type="GO" id="GO:0010032">
    <property type="term" value="P:meiotic chromosome condensation"/>
    <property type="evidence" value="ECO:0007669"/>
    <property type="project" value="TreeGrafter"/>
</dbReference>
<sequence length="796" mass="91503">MRMPKEEVANKLDGIFKFNVVLCGPYFALPKTRIFGFLLRHPTIESELSQVLDDFLEKLGECDRYIENGIFNMNFAEAALLLQSSADLYSKKVDMLWDIIFDYQKRILLTEQQNAEKDQELEKLEERKRKYKRKRKTNSDDIQTTKLVNNFSFGSVENCDYLGQSYVEANLLAEWDKFNTNKQTINDNISRQTSSKNSLFLPDDYVYTEDNDYVGRYNQFHSASLIEDIFHLEKEKLLADDHNCVASMRIDSYVINDFCMERSIPSNMLQDNYTNELNHYVNDFMELHREQDNCPQLESMCKESYVYLERLPATVMREKLRRTSLADSLFDDDHMSSVSESCSSPCNPNESEDPQVCDELCRANDSYDQLTGSLENRSKSCSQDSAFYEDEDQINNETNENSTHTVYMVVATSESTDDKTDVATNASVTNEVTPPEGSTTPINVNKKPTNAGREITDTRLCCGSSIVTRPKIKRRTFEEDPEDQEEKIKRKKLKKDAYLRRKRLEKLAIGVTVKYRDFEKFCRLQYRPADGEGVVARDLSDSESDQEEMSDQDDANDEAVSDLLNSTENDEREDTENCNLEDSAVADLSEAAASPVRDWDLPCCSTAEDTSIIDRTCTPHREEIEERNVFSASEDDLIQEEISRNNVRQWRSFILPKLKTMENKSDFDIHEYGSKIIGPSQIGEEKHFKDIIKGENAAEVARYFIATLQLANTYNVEITGAVSGQLANDTFQIKTLDKTRHHELLEEYQAPSEETFRERLERAQASNSRVPVHSTPCGSSPVKRCKFTNLSSKRLF</sequence>
<evidence type="ECO:0008006" key="10">
    <source>
        <dbReference type="Google" id="ProtNLM"/>
    </source>
</evidence>
<comment type="subcellular location">
    <subcellularLocation>
        <location evidence="1">Nucleus</location>
    </subcellularLocation>
</comment>
<evidence type="ECO:0000256" key="2">
    <source>
        <dbReference type="ARBA" id="ARBA00007844"/>
    </source>
</evidence>
<keyword evidence="4" id="KW-0175">Coiled coil</keyword>
<evidence type="ECO:0000256" key="1">
    <source>
        <dbReference type="ARBA" id="ARBA00004123"/>
    </source>
</evidence>
<accession>A0A8J6GZS9</accession>
<evidence type="ECO:0000256" key="5">
    <source>
        <dbReference type="SAM" id="MobiDB-lite"/>
    </source>
</evidence>
<evidence type="ECO:0000256" key="3">
    <source>
        <dbReference type="ARBA" id="ARBA00023242"/>
    </source>
</evidence>
<reference evidence="8" key="1">
    <citation type="journal article" date="2020" name="J Insects Food Feed">
        <title>The yellow mealworm (Tenebrio molitor) genome: a resource for the emerging insects as food and feed industry.</title>
        <authorList>
            <person name="Eriksson T."/>
            <person name="Andere A."/>
            <person name="Kelstrup H."/>
            <person name="Emery V."/>
            <person name="Picard C."/>
        </authorList>
    </citation>
    <scope>NUCLEOTIDE SEQUENCE</scope>
    <source>
        <strain evidence="8">Stoneville</strain>
        <tissue evidence="8">Whole head</tissue>
    </source>
</reference>
<dbReference type="InterPro" id="IPR031739">
    <property type="entry name" value="Ncaph2"/>
</dbReference>
<dbReference type="Proteomes" id="UP000719412">
    <property type="component" value="Unassembled WGS sequence"/>
</dbReference>